<evidence type="ECO:0000313" key="3">
    <source>
        <dbReference type="Proteomes" id="UP000186394"/>
    </source>
</evidence>
<protein>
    <submittedName>
        <fullName evidence="2">Uncharacterized protein</fullName>
    </submittedName>
</protein>
<feature type="compositionally biased region" description="Low complexity" evidence="1">
    <location>
        <begin position="33"/>
        <end position="46"/>
    </location>
</feature>
<accession>A0A1Q8VP39</accession>
<dbReference type="OrthoDB" id="4558696at2"/>
<dbReference type="EMBL" id="MSKL01000011">
    <property type="protein sequence ID" value="OLO49871.1"/>
    <property type="molecule type" value="Genomic_DNA"/>
</dbReference>
<gene>
    <name evidence="2" type="ORF">BKH28_05400</name>
</gene>
<evidence type="ECO:0000256" key="1">
    <source>
        <dbReference type="SAM" id="MobiDB-lite"/>
    </source>
</evidence>
<evidence type="ECO:0000313" key="2">
    <source>
        <dbReference type="EMBL" id="OLO49871.1"/>
    </source>
</evidence>
<proteinExistence type="predicted"/>
<dbReference type="Proteomes" id="UP000186394">
    <property type="component" value="Unassembled WGS sequence"/>
</dbReference>
<feature type="region of interest" description="Disordered" evidence="1">
    <location>
        <begin position="23"/>
        <end position="46"/>
    </location>
</feature>
<organism evidence="2 3">
    <name type="scientific">Actinomyces oris</name>
    <dbReference type="NCBI Taxonomy" id="544580"/>
    <lineage>
        <taxon>Bacteria</taxon>
        <taxon>Bacillati</taxon>
        <taxon>Actinomycetota</taxon>
        <taxon>Actinomycetes</taxon>
        <taxon>Actinomycetales</taxon>
        <taxon>Actinomycetaceae</taxon>
        <taxon>Actinomyces</taxon>
    </lineage>
</organism>
<comment type="caution">
    <text evidence="2">The sequence shown here is derived from an EMBL/GenBank/DDBJ whole genome shotgun (WGS) entry which is preliminary data.</text>
</comment>
<name>A0A1Q8VP39_9ACTO</name>
<sequence length="70" mass="7434">MARSISRSAVNGRIVPARAVRLNPRETVTQRAGSSGSKPSGGSYRSAITGRYVTEATARRHPNTTIHEGA</sequence>
<reference evidence="2 3" key="1">
    <citation type="submission" date="2016-12" db="EMBL/GenBank/DDBJ databases">
        <title>Genomic comparison of strains in the 'Actinomyces naeslundii' group.</title>
        <authorList>
            <person name="Mughal S.R."/>
            <person name="Do T."/>
            <person name="Gilbert S.C."/>
            <person name="Witherden E.A."/>
            <person name="Didelot X."/>
            <person name="Beighton D."/>
        </authorList>
    </citation>
    <scope>NUCLEOTIDE SEQUENCE [LARGE SCALE GENOMIC DNA]</scope>
    <source>
        <strain evidence="2 3">P6N</strain>
    </source>
</reference>
<dbReference type="AlphaFoldDB" id="A0A1Q8VP39"/>